<keyword evidence="2" id="KW-1185">Reference proteome</keyword>
<gene>
    <name evidence="1" type="ORF">ADUPG1_003240</name>
</gene>
<evidence type="ECO:0000313" key="2">
    <source>
        <dbReference type="Proteomes" id="UP001057375"/>
    </source>
</evidence>
<feature type="non-terminal residue" evidence="1">
    <location>
        <position position="1"/>
    </location>
</feature>
<dbReference type="EMBL" id="BQXS01004324">
    <property type="protein sequence ID" value="GKT36937.1"/>
    <property type="molecule type" value="Genomic_DNA"/>
</dbReference>
<evidence type="ECO:0000313" key="1">
    <source>
        <dbReference type="EMBL" id="GKT36937.1"/>
    </source>
</evidence>
<accession>A0ABQ5KWW8</accession>
<proteinExistence type="predicted"/>
<dbReference type="Proteomes" id="UP001057375">
    <property type="component" value="Unassembled WGS sequence"/>
</dbReference>
<dbReference type="Gene3D" id="3.40.190.10">
    <property type="entry name" value="Periplasmic binding protein-like II"/>
    <property type="match status" value="2"/>
</dbReference>
<name>A0ABQ5KWW8_9EUKA</name>
<reference evidence="1" key="1">
    <citation type="submission" date="2022-03" db="EMBL/GenBank/DDBJ databases">
        <title>Draft genome sequence of Aduncisulcus paluster, a free-living microaerophilic Fornicata.</title>
        <authorList>
            <person name="Yuyama I."/>
            <person name="Kume K."/>
            <person name="Tamura T."/>
            <person name="Inagaki Y."/>
            <person name="Hashimoto T."/>
        </authorList>
    </citation>
    <scope>NUCLEOTIDE SEQUENCE</scope>
    <source>
        <strain evidence="1">NY0171</strain>
    </source>
</reference>
<organism evidence="1 2">
    <name type="scientific">Aduncisulcus paluster</name>
    <dbReference type="NCBI Taxonomy" id="2918883"/>
    <lineage>
        <taxon>Eukaryota</taxon>
        <taxon>Metamonada</taxon>
        <taxon>Carpediemonas-like organisms</taxon>
        <taxon>Aduncisulcus</taxon>
    </lineage>
</organism>
<dbReference type="SUPFAM" id="SSF53850">
    <property type="entry name" value="Periplasmic binding protein-like II"/>
    <property type="match status" value="1"/>
</dbReference>
<sequence>DPENSQVVGMVGISALPTGGADQKSYSTLGGWQVMVSSYSEHKEEAIAFAKFRAGEYAQTLMAKKLSHTPSLKALYQDEDRY</sequence>
<protein>
    <submittedName>
        <fullName evidence="1">Bacterial extracellular solute-binding protein like protein</fullName>
    </submittedName>
</protein>
<comment type="caution">
    <text evidence="1">The sequence shown here is derived from an EMBL/GenBank/DDBJ whole genome shotgun (WGS) entry which is preliminary data.</text>
</comment>